<feature type="region of interest" description="Disordered" evidence="1">
    <location>
        <begin position="1"/>
        <end position="40"/>
    </location>
</feature>
<name>A0A9P9XLE3_9PEZI</name>
<proteinExistence type="predicted"/>
<evidence type="ECO:0000313" key="3">
    <source>
        <dbReference type="Proteomes" id="UP001056436"/>
    </source>
</evidence>
<evidence type="ECO:0000256" key="1">
    <source>
        <dbReference type="SAM" id="MobiDB-lite"/>
    </source>
</evidence>
<dbReference type="AlphaFoldDB" id="A0A9P9XLE3"/>
<dbReference type="Proteomes" id="UP001056436">
    <property type="component" value="Unassembled WGS sequence"/>
</dbReference>
<feature type="non-terminal residue" evidence="2">
    <location>
        <position position="1"/>
    </location>
</feature>
<gene>
    <name evidence="2" type="ORF">CABS02_03648</name>
</gene>
<accession>A0A9P9XLE3</accession>
<comment type="caution">
    <text evidence="2">The sequence shown here is derived from an EMBL/GenBank/DDBJ whole genome shotgun (WGS) entry which is preliminary data.</text>
</comment>
<organism evidence="2 3">
    <name type="scientific">Colletotrichum abscissum</name>
    <dbReference type="NCBI Taxonomy" id="1671311"/>
    <lineage>
        <taxon>Eukaryota</taxon>
        <taxon>Fungi</taxon>
        <taxon>Dikarya</taxon>
        <taxon>Ascomycota</taxon>
        <taxon>Pezizomycotina</taxon>
        <taxon>Sordariomycetes</taxon>
        <taxon>Hypocreomycetidae</taxon>
        <taxon>Glomerellales</taxon>
        <taxon>Glomerellaceae</taxon>
        <taxon>Colletotrichum</taxon>
        <taxon>Colletotrichum acutatum species complex</taxon>
    </lineage>
</organism>
<reference evidence="2" key="1">
    <citation type="submission" date="2019-01" db="EMBL/GenBank/DDBJ databases">
        <title>Colletotrichum abscissum LGMF1257.</title>
        <authorList>
            <person name="Baroncelli R."/>
        </authorList>
    </citation>
    <scope>NUCLEOTIDE SEQUENCE</scope>
    <source>
        <strain evidence="2">Ca142</strain>
    </source>
</reference>
<keyword evidence="3" id="KW-1185">Reference proteome</keyword>
<evidence type="ECO:0000313" key="2">
    <source>
        <dbReference type="EMBL" id="KAI3555939.1"/>
    </source>
</evidence>
<dbReference type="EMBL" id="SDAQ01000014">
    <property type="protein sequence ID" value="KAI3555939.1"/>
    <property type="molecule type" value="Genomic_DNA"/>
</dbReference>
<sequence>RRLDSDSDSDSATATDGEGRADIVRSTSFNDGDEGISDSTPFQLSQVRGLTRWWRRAPNIAVNDPWL</sequence>
<protein>
    <submittedName>
        <fullName evidence="2">Uncharacterized protein</fullName>
    </submittedName>
</protein>